<gene>
    <name evidence="4" type="ORF">Plec18167_003997</name>
</gene>
<feature type="region of interest" description="Disordered" evidence="2">
    <location>
        <begin position="174"/>
        <end position="229"/>
    </location>
</feature>
<feature type="region of interest" description="Disordered" evidence="2">
    <location>
        <begin position="676"/>
        <end position="781"/>
    </location>
</feature>
<protein>
    <recommendedName>
        <fullName evidence="3">Something about silencing protein 4 domain-containing protein</fullName>
    </recommendedName>
</protein>
<dbReference type="InterPro" id="IPR038988">
    <property type="entry name" value="Sas4"/>
</dbReference>
<keyword evidence="1" id="KW-0175">Coiled coil</keyword>
<feature type="compositionally biased region" description="Basic and acidic residues" evidence="2">
    <location>
        <begin position="342"/>
        <end position="381"/>
    </location>
</feature>
<dbReference type="Proteomes" id="UP001583193">
    <property type="component" value="Unassembled WGS sequence"/>
</dbReference>
<feature type="region of interest" description="Disordered" evidence="2">
    <location>
        <begin position="306"/>
        <end position="489"/>
    </location>
</feature>
<comment type="caution">
    <text evidence="4">The sequence shown here is derived from an EMBL/GenBank/DDBJ whole genome shotgun (WGS) entry which is preliminary data.</text>
</comment>
<feature type="compositionally biased region" description="Basic and acidic residues" evidence="2">
    <location>
        <begin position="280"/>
        <end position="289"/>
    </location>
</feature>
<feature type="region of interest" description="Disordered" evidence="2">
    <location>
        <begin position="280"/>
        <end position="299"/>
    </location>
</feature>
<evidence type="ECO:0000256" key="1">
    <source>
        <dbReference type="SAM" id="Coils"/>
    </source>
</evidence>
<sequence>MVVDQGRSMHRPTARKNIFICESSAYKRLHETGLCDRGIVPKFYGIIEPLDPTLCQPHLKMFLNDEYLPTAIFLEYIPDMRMLHWANYTEERKENFLKGIQEIHRAFIQHSDIHPRNMMVVEGDPKRAIWIDFDRAQTFDMLSLNERQRRWIDFEHEIVKDVLDRMMSATDVSRGTQGYAKNGMSLERRKKKRGTFRPSRAPRREQGNEKSRRHGQEGQTDSSRAPQSPIVRIVLSARIHWEAPGLELDHERRLVSLKPIMTVRSRSSLRFAVRRDDRRPLAHNEERTTIAHSKSAPNLVQKYIETSSSTRPESLGSAKSPLQSRRSRSRRRSPLASQQPIELDHVDEHDRPYKKPRLEGHFRESTTRYPLRDQDQDRAESPDPLNTISSPVDTAPARPPARPAQPAFVTVSPSSGVTRATRRSLRQLPVAEDDPVGLLEGDNNNSSSRGATGRDGVFHAEDGYAAPDGTATTAEKRSLRSQAGGSRSKSELAMYFQNYEQMLSLEPPKPEFLTGDTTVVLVDDLTEPPLAPQPPSSPSRSRKDSGNGSNGGTISPFGNPLLDLHDCEKVKLPKVELDSEVDPLGDEHFFKAHRRVERQEKQLRNIERERAQHEKIQLDRLLDELQGHDWLRVMGISGITDTEKKLYEPKRAFFIKEVSALIDKFRVWKEEEKRRKLERGQHLRERDTPASFPDHEPPVETPAEEEVEEADEEKGGLPNGTASSDIQSFGEPPDINDVDAWAARQLLEEARSASGGKRAKAARSPSPFPPPPPEPEKPFTSFYAKRYLRDAALGHHRRGRTRTAFGQPIPEMEEREFQLPPDILTEEAIQWCQRKRRRMRRASQV</sequence>
<feature type="compositionally biased region" description="Polar residues" evidence="2">
    <location>
        <begin position="217"/>
        <end position="226"/>
    </location>
</feature>
<reference evidence="4 5" key="1">
    <citation type="journal article" date="2024" name="IMA Fungus">
        <title>IMA Genome - F19 : A genome assembly and annotation guide to empower mycologists, including annotated draft genome sequences of Ceratocystis pirilliformis, Diaporthe australafricana, Fusarium ophioides, Paecilomyces lecythidis, and Sporothrix stenoceras.</title>
        <authorList>
            <person name="Aylward J."/>
            <person name="Wilson A.M."/>
            <person name="Visagie C.M."/>
            <person name="Spraker J."/>
            <person name="Barnes I."/>
            <person name="Buitendag C."/>
            <person name="Ceriani C."/>
            <person name="Del Mar Angel L."/>
            <person name="du Plessis D."/>
            <person name="Fuchs T."/>
            <person name="Gasser K."/>
            <person name="Kramer D."/>
            <person name="Li W."/>
            <person name="Munsamy K."/>
            <person name="Piso A."/>
            <person name="Price J.L."/>
            <person name="Sonnekus B."/>
            <person name="Thomas C."/>
            <person name="van der Nest A."/>
            <person name="van Dijk A."/>
            <person name="van Heerden A."/>
            <person name="van Vuuren N."/>
            <person name="Yilmaz N."/>
            <person name="Duong T.A."/>
            <person name="van der Merwe N.A."/>
            <person name="Wingfield M.J."/>
            <person name="Wingfield B.D."/>
        </authorList>
    </citation>
    <scope>NUCLEOTIDE SEQUENCE [LARGE SCALE GENOMIC DNA]</scope>
    <source>
        <strain evidence="4 5">CMW 18167</strain>
    </source>
</reference>
<feature type="compositionally biased region" description="Polar residues" evidence="2">
    <location>
        <begin position="290"/>
        <end position="299"/>
    </location>
</feature>
<dbReference type="Pfam" id="PF15460">
    <property type="entry name" value="SAS4"/>
    <property type="match status" value="1"/>
</dbReference>
<feature type="compositionally biased region" description="Acidic residues" evidence="2">
    <location>
        <begin position="702"/>
        <end position="712"/>
    </location>
</feature>
<feature type="coiled-coil region" evidence="1">
    <location>
        <begin position="589"/>
        <end position="628"/>
    </location>
</feature>
<feature type="compositionally biased region" description="Basic and acidic residues" evidence="2">
    <location>
        <begin position="676"/>
        <end position="698"/>
    </location>
</feature>
<proteinExistence type="predicted"/>
<dbReference type="SUPFAM" id="SSF56112">
    <property type="entry name" value="Protein kinase-like (PK-like)"/>
    <property type="match status" value="1"/>
</dbReference>
<evidence type="ECO:0000259" key="3">
    <source>
        <dbReference type="Pfam" id="PF15460"/>
    </source>
</evidence>
<dbReference type="EMBL" id="JAVDPF010000010">
    <property type="protein sequence ID" value="KAL1879540.1"/>
    <property type="molecule type" value="Genomic_DNA"/>
</dbReference>
<keyword evidence="5" id="KW-1185">Reference proteome</keyword>
<feature type="region of interest" description="Disordered" evidence="2">
    <location>
        <begin position="526"/>
        <end position="560"/>
    </location>
</feature>
<name>A0ABR3XV64_9EURO</name>
<organism evidence="4 5">
    <name type="scientific">Paecilomyces lecythidis</name>
    <dbReference type="NCBI Taxonomy" id="3004212"/>
    <lineage>
        <taxon>Eukaryota</taxon>
        <taxon>Fungi</taxon>
        <taxon>Dikarya</taxon>
        <taxon>Ascomycota</taxon>
        <taxon>Pezizomycotina</taxon>
        <taxon>Eurotiomycetes</taxon>
        <taxon>Eurotiomycetidae</taxon>
        <taxon>Eurotiales</taxon>
        <taxon>Thermoascaceae</taxon>
        <taxon>Paecilomyces</taxon>
    </lineage>
</organism>
<dbReference type="Gene3D" id="1.10.510.10">
    <property type="entry name" value="Transferase(Phosphotransferase) domain 1"/>
    <property type="match status" value="1"/>
</dbReference>
<dbReference type="InterPro" id="IPR029184">
    <property type="entry name" value="Sas4_dom"/>
</dbReference>
<feature type="compositionally biased region" description="Basic and acidic residues" evidence="2">
    <location>
        <begin position="202"/>
        <end position="216"/>
    </location>
</feature>
<dbReference type="PANTHER" id="PTHR38422:SF1">
    <property type="entry name" value="SOMETHING ABOUT SILENCING PROTEIN 4"/>
    <property type="match status" value="1"/>
</dbReference>
<feature type="region of interest" description="Disordered" evidence="2">
    <location>
        <begin position="793"/>
        <end position="817"/>
    </location>
</feature>
<evidence type="ECO:0000313" key="4">
    <source>
        <dbReference type="EMBL" id="KAL1879540.1"/>
    </source>
</evidence>
<evidence type="ECO:0000313" key="5">
    <source>
        <dbReference type="Proteomes" id="UP001583193"/>
    </source>
</evidence>
<accession>A0ABR3XV64</accession>
<feature type="domain" description="Something about silencing protein 4" evidence="3">
    <location>
        <begin position="582"/>
        <end position="677"/>
    </location>
</feature>
<evidence type="ECO:0000256" key="2">
    <source>
        <dbReference type="SAM" id="MobiDB-lite"/>
    </source>
</evidence>
<dbReference type="InterPro" id="IPR011009">
    <property type="entry name" value="Kinase-like_dom_sf"/>
</dbReference>
<dbReference type="PANTHER" id="PTHR38422">
    <property type="entry name" value="SOMETHING ABOUT SILENCING PROTEIN 4"/>
    <property type="match status" value="1"/>
</dbReference>